<evidence type="ECO:0000256" key="1">
    <source>
        <dbReference type="SAM" id="MobiDB-lite"/>
    </source>
</evidence>
<comment type="caution">
    <text evidence="2">The sequence shown here is derived from an EMBL/GenBank/DDBJ whole genome shotgun (WGS) entry which is preliminary data.</text>
</comment>
<organism evidence="2 3">
    <name type="scientific">Phytophthora rubi</name>
    <dbReference type="NCBI Taxonomy" id="129364"/>
    <lineage>
        <taxon>Eukaryota</taxon>
        <taxon>Sar</taxon>
        <taxon>Stramenopiles</taxon>
        <taxon>Oomycota</taxon>
        <taxon>Peronosporomycetes</taxon>
        <taxon>Peronosporales</taxon>
        <taxon>Peronosporaceae</taxon>
        <taxon>Phytophthora</taxon>
    </lineage>
</organism>
<dbReference type="OrthoDB" id="10332935at2759"/>
<feature type="region of interest" description="Disordered" evidence="1">
    <location>
        <begin position="28"/>
        <end position="77"/>
    </location>
</feature>
<proteinExistence type="predicted"/>
<sequence>MIGADTGGSSCVSQEHYRTCTATEKMQATTADAGSSTTMASSGNTATTTDANTSNGSDNGKRGHTRAAGSTTVESDGSRAEAIGLVRLVGR</sequence>
<dbReference type="AlphaFoldDB" id="A0A6A3N4C7"/>
<feature type="compositionally biased region" description="Low complexity" evidence="1">
    <location>
        <begin position="40"/>
        <end position="58"/>
    </location>
</feature>
<reference evidence="2 3" key="1">
    <citation type="submission" date="2018-09" db="EMBL/GenBank/DDBJ databases">
        <title>Genomic investigation of the strawberry pathogen Phytophthora fragariae indicates pathogenicity is determined by transcriptional variation in three key races.</title>
        <authorList>
            <person name="Adams T.M."/>
            <person name="Armitage A.D."/>
            <person name="Sobczyk M.K."/>
            <person name="Bates H.J."/>
            <person name="Dunwell J.M."/>
            <person name="Nellist C.F."/>
            <person name="Harrison R.J."/>
        </authorList>
    </citation>
    <scope>NUCLEOTIDE SEQUENCE [LARGE SCALE GENOMIC DNA]</scope>
    <source>
        <strain evidence="2 3">SCRP324</strain>
    </source>
</reference>
<accession>A0A6A3N4C7</accession>
<gene>
    <name evidence="2" type="ORF">PR002_g7064</name>
</gene>
<protein>
    <submittedName>
        <fullName evidence="2">Uncharacterized protein</fullName>
    </submittedName>
</protein>
<dbReference type="Proteomes" id="UP000435112">
    <property type="component" value="Unassembled WGS sequence"/>
</dbReference>
<feature type="compositionally biased region" description="Polar residues" evidence="1">
    <location>
        <begin position="28"/>
        <end position="39"/>
    </location>
</feature>
<name>A0A6A3N4C7_9STRA</name>
<dbReference type="EMBL" id="QXFU01000330">
    <property type="protein sequence ID" value="KAE9036473.1"/>
    <property type="molecule type" value="Genomic_DNA"/>
</dbReference>
<evidence type="ECO:0000313" key="2">
    <source>
        <dbReference type="EMBL" id="KAE9036473.1"/>
    </source>
</evidence>
<evidence type="ECO:0000313" key="3">
    <source>
        <dbReference type="Proteomes" id="UP000435112"/>
    </source>
</evidence>